<feature type="compositionally biased region" description="Polar residues" evidence="1">
    <location>
        <begin position="279"/>
        <end position="292"/>
    </location>
</feature>
<feature type="region of interest" description="Disordered" evidence="1">
    <location>
        <begin position="228"/>
        <end position="292"/>
    </location>
</feature>
<accession>A0A843VEC9</accession>
<dbReference type="AlphaFoldDB" id="A0A843VEC9"/>
<dbReference type="OrthoDB" id="1923282at2759"/>
<dbReference type="InterPro" id="IPR044678">
    <property type="entry name" value="COR27/28"/>
</dbReference>
<dbReference type="PANTHER" id="PTHR33676:SF3">
    <property type="entry name" value="COLD-REGULATED PROTEIN 27"/>
    <property type="match status" value="1"/>
</dbReference>
<proteinExistence type="predicted"/>
<dbReference type="PANTHER" id="PTHR33676">
    <property type="entry name" value="COLD REGULATED PROTEIN 27"/>
    <property type="match status" value="1"/>
</dbReference>
<dbReference type="GO" id="GO:0009409">
    <property type="term" value="P:response to cold"/>
    <property type="evidence" value="ECO:0007669"/>
    <property type="project" value="InterPro"/>
</dbReference>
<dbReference type="Proteomes" id="UP000652761">
    <property type="component" value="Unassembled WGS sequence"/>
</dbReference>
<gene>
    <name evidence="2" type="ORF">Taro_026134</name>
</gene>
<dbReference type="EMBL" id="NMUH01001569">
    <property type="protein sequence ID" value="MQL93496.1"/>
    <property type="molecule type" value="Genomic_DNA"/>
</dbReference>
<sequence length="308" mass="33891">MDGNLGLTPPQDRALAGQIRGIGGGGAGGGVVELLGGAGGCRETASTMAESVPTEWTDEKHSLYLNSMEESFVNQLYNHEFCSNNLLGWTPRISKEADLPVSQIPHFCSAQFKVLHGGCWGEVEFERPQTRADIHKESRLLSRSPWIRRFMSTSNDKRLELSSAEHLGGYAADSAEIHIARQRHDDAECREATNMNQLHACCTHLCHLDFVGTNREVSDQNFVDDSEGAKRSIRVHKRKRSRTTSSNASDQAHSSGKNPATSNGVENLASPKEKGATKSVLTSKSTRDTPSYNPVTIEMKKWLLSSYF</sequence>
<evidence type="ECO:0000256" key="1">
    <source>
        <dbReference type="SAM" id="MobiDB-lite"/>
    </source>
</evidence>
<comment type="caution">
    <text evidence="2">The sequence shown here is derived from an EMBL/GenBank/DDBJ whole genome shotgun (WGS) entry which is preliminary data.</text>
</comment>
<protein>
    <submittedName>
        <fullName evidence="2">Uncharacterized protein</fullName>
    </submittedName>
</protein>
<feature type="compositionally biased region" description="Basic residues" evidence="1">
    <location>
        <begin position="231"/>
        <end position="242"/>
    </location>
</feature>
<evidence type="ECO:0000313" key="2">
    <source>
        <dbReference type="EMBL" id="MQL93496.1"/>
    </source>
</evidence>
<dbReference type="GO" id="GO:0042752">
    <property type="term" value="P:regulation of circadian rhythm"/>
    <property type="evidence" value="ECO:0007669"/>
    <property type="project" value="InterPro"/>
</dbReference>
<organism evidence="2 3">
    <name type="scientific">Colocasia esculenta</name>
    <name type="common">Wild taro</name>
    <name type="synonym">Arum esculentum</name>
    <dbReference type="NCBI Taxonomy" id="4460"/>
    <lineage>
        <taxon>Eukaryota</taxon>
        <taxon>Viridiplantae</taxon>
        <taxon>Streptophyta</taxon>
        <taxon>Embryophyta</taxon>
        <taxon>Tracheophyta</taxon>
        <taxon>Spermatophyta</taxon>
        <taxon>Magnoliopsida</taxon>
        <taxon>Liliopsida</taxon>
        <taxon>Araceae</taxon>
        <taxon>Aroideae</taxon>
        <taxon>Colocasieae</taxon>
        <taxon>Colocasia</taxon>
    </lineage>
</organism>
<feature type="compositionally biased region" description="Polar residues" evidence="1">
    <location>
        <begin position="243"/>
        <end position="265"/>
    </location>
</feature>
<evidence type="ECO:0000313" key="3">
    <source>
        <dbReference type="Proteomes" id="UP000652761"/>
    </source>
</evidence>
<keyword evidence="3" id="KW-1185">Reference proteome</keyword>
<reference evidence="2" key="1">
    <citation type="submission" date="2017-07" db="EMBL/GenBank/DDBJ databases">
        <title>Taro Niue Genome Assembly and Annotation.</title>
        <authorList>
            <person name="Atibalentja N."/>
            <person name="Keating K."/>
            <person name="Fields C.J."/>
        </authorList>
    </citation>
    <scope>NUCLEOTIDE SEQUENCE</scope>
    <source>
        <strain evidence="2">Niue_2</strain>
        <tissue evidence="2">Leaf</tissue>
    </source>
</reference>
<name>A0A843VEC9_COLES</name>